<accession>A0A1N6G2T9</accession>
<keyword evidence="1" id="KW-0812">Transmembrane</keyword>
<evidence type="ECO:0000259" key="2">
    <source>
        <dbReference type="Pfam" id="PF05232"/>
    </source>
</evidence>
<feature type="domain" description="Chlorhexidine efflux transporter" evidence="2">
    <location>
        <begin position="1"/>
        <end position="51"/>
    </location>
</feature>
<dbReference type="NCBIfam" id="NF033664">
    <property type="entry name" value="PACE_transport"/>
    <property type="match status" value="1"/>
</dbReference>
<evidence type="ECO:0000313" key="4">
    <source>
        <dbReference type="Proteomes" id="UP000185062"/>
    </source>
</evidence>
<evidence type="ECO:0000256" key="1">
    <source>
        <dbReference type="SAM" id="Phobius"/>
    </source>
</evidence>
<feature type="transmembrane region" description="Helical" evidence="1">
    <location>
        <begin position="93"/>
        <end position="115"/>
    </location>
</feature>
<keyword evidence="1" id="KW-1133">Transmembrane helix</keyword>
<gene>
    <name evidence="3" type="ORF">SAMN02743940_0524</name>
</gene>
<dbReference type="eggNOG" id="COG4125">
    <property type="taxonomic scope" value="Bacteria"/>
</dbReference>
<dbReference type="InterPro" id="IPR007896">
    <property type="entry name" value="BTP_bacteria"/>
</dbReference>
<dbReference type="Proteomes" id="UP000185062">
    <property type="component" value="Unassembled WGS sequence"/>
</dbReference>
<sequence length="131" mass="14951">MFEATALTILIAISALMTDKETSDLALVGFALSMFAVAWNYFYNIGFDLIFGMNRNSRGLMIRIIHATGFEGVLVFITVPTVAWFLQISLLEAIVIEAGLLVFFFFFTIGFNWFYDQYQPYKRWFGPKAAN</sequence>
<dbReference type="EMBL" id="FSRO01000001">
    <property type="protein sequence ID" value="SIO01849.1"/>
    <property type="molecule type" value="Genomic_DNA"/>
</dbReference>
<dbReference type="Pfam" id="PF05232">
    <property type="entry name" value="BTP"/>
    <property type="match status" value="2"/>
</dbReference>
<feature type="transmembrane region" description="Helical" evidence="1">
    <location>
        <begin position="64"/>
        <end position="87"/>
    </location>
</feature>
<protein>
    <submittedName>
        <fullName evidence="3">Uncharacterized membrane protein</fullName>
    </submittedName>
</protein>
<feature type="transmembrane region" description="Helical" evidence="1">
    <location>
        <begin position="25"/>
        <end position="43"/>
    </location>
</feature>
<keyword evidence="1" id="KW-0472">Membrane</keyword>
<name>A0A1N6G2T9_9PROT</name>
<dbReference type="AlphaFoldDB" id="A0A1N6G2T9"/>
<feature type="domain" description="Chlorhexidine efflux transporter" evidence="2">
    <location>
        <begin position="58"/>
        <end position="120"/>
    </location>
</feature>
<reference evidence="3 4" key="1">
    <citation type="submission" date="2016-12" db="EMBL/GenBank/DDBJ databases">
        <authorList>
            <person name="Song W.-J."/>
            <person name="Kurnit D.M."/>
        </authorList>
    </citation>
    <scope>NUCLEOTIDE SEQUENCE [LARGE SCALE GENOMIC DNA]</scope>
    <source>
        <strain evidence="3 4">ATCC 49181</strain>
    </source>
</reference>
<proteinExistence type="predicted"/>
<dbReference type="STRING" id="44575.SAMN05216419_10842"/>
<keyword evidence="4" id="KW-1185">Reference proteome</keyword>
<organism evidence="3 4">
    <name type="scientific">Nitrosomonas cryotolerans ATCC 49181</name>
    <dbReference type="NCBI Taxonomy" id="1131553"/>
    <lineage>
        <taxon>Bacteria</taxon>
        <taxon>Pseudomonadati</taxon>
        <taxon>Pseudomonadota</taxon>
        <taxon>Betaproteobacteria</taxon>
        <taxon>Nitrosomonadales</taxon>
        <taxon>Nitrosomonadaceae</taxon>
        <taxon>Nitrosomonas</taxon>
    </lineage>
</organism>
<evidence type="ECO:0000313" key="3">
    <source>
        <dbReference type="EMBL" id="SIO01849.1"/>
    </source>
</evidence>
<dbReference type="InterPro" id="IPR058208">
    <property type="entry name" value="PACE"/>
</dbReference>